<dbReference type="OMA" id="PVETQHC"/>
<keyword evidence="3" id="KW-0238">DNA-binding</keyword>
<keyword evidence="5" id="KW-0539">Nucleus</keyword>
<evidence type="ECO:0000256" key="4">
    <source>
        <dbReference type="ARBA" id="ARBA00023163"/>
    </source>
</evidence>
<sequence>MDEERQLSIGTDDPTRTSNCSIISDPPPTMNPTWKHDTLLVDGSSADRLLISCFTDNTHHPSQAISNGKRVLTEMDFFAHRNFSKQKSSPTADIIIKQEIRYDGDDHDELEHQKKKQHVNTGLNLVTGTMVSDKSMVDDGPSQNKQDYQQKMKELDILQAEINHINSENQRLRGMIHQVNNNYHALQMHLGALMQNPKAKTEKQEEVVNERHRRSITVARQFLDLGKAEIVELKNDHRNSQSTTEERSGDCSISPNIVESMEINDKSPTHISNPINGNADYQSSEAAFHGWVPNKVPKFISSKDVNHEQKEETMSMIRKARVSVRAISDASTISDGCQWRKYGQKLAKGNPCPRAYYRCTMSSGCPVRKQVQRSVEDRAVLITTYEGHHNHPLPPAAMAMASTTSAAAAMLLSGSTSSPDGLVNTNLLAKATPYSCPPGFASLSASAPFPTVTLDLTHTPAVANSSQRITQDHQFHLATAPQFFGPGLCNQARVSGIFSPQGMDQLQPTDVSAATAAITSDPNFTAALVAAITSVIGNVQANSSTSNSPSTRNSIENNI</sequence>
<evidence type="ECO:0000256" key="5">
    <source>
        <dbReference type="ARBA" id="ARBA00023242"/>
    </source>
</evidence>
<proteinExistence type="predicted"/>
<dbReference type="GO" id="GO:0005634">
    <property type="term" value="C:nucleus"/>
    <property type="evidence" value="ECO:0007669"/>
    <property type="project" value="UniProtKB-SubCell"/>
</dbReference>
<gene>
    <name evidence="9" type="ORF">RCOM_1303670</name>
</gene>
<feature type="compositionally biased region" description="Low complexity" evidence="7">
    <location>
        <begin position="542"/>
        <end position="559"/>
    </location>
</feature>
<dbReference type="SUPFAM" id="SSF118290">
    <property type="entry name" value="WRKY DNA-binding domain"/>
    <property type="match status" value="1"/>
</dbReference>
<feature type="coiled-coil region" evidence="6">
    <location>
        <begin position="148"/>
        <end position="175"/>
    </location>
</feature>
<dbReference type="PANTHER" id="PTHR31429:SF81">
    <property type="entry name" value="TRANSCRIPTION FACTOR WRKY FAMILY-RELATED"/>
    <property type="match status" value="1"/>
</dbReference>
<dbReference type="PROSITE" id="PS50811">
    <property type="entry name" value="WRKY"/>
    <property type="match status" value="1"/>
</dbReference>
<evidence type="ECO:0000259" key="8">
    <source>
        <dbReference type="PROSITE" id="PS50811"/>
    </source>
</evidence>
<evidence type="ECO:0000256" key="3">
    <source>
        <dbReference type="ARBA" id="ARBA00023125"/>
    </source>
</evidence>
<dbReference type="FunFam" id="2.20.25.80:FF:000002">
    <property type="entry name" value="probable WRKY transcription factor 31"/>
    <property type="match status" value="1"/>
</dbReference>
<keyword evidence="6" id="KW-0175">Coiled coil</keyword>
<dbReference type="EMBL" id="EQ974163">
    <property type="protein sequence ID" value="EEF32481.1"/>
    <property type="molecule type" value="Genomic_DNA"/>
</dbReference>
<keyword evidence="4" id="KW-0804">Transcription</keyword>
<dbReference type="InParanoid" id="B9SVA8"/>
<comment type="subcellular location">
    <subcellularLocation>
        <location evidence="1">Nucleus</location>
    </subcellularLocation>
</comment>
<feature type="compositionally biased region" description="Basic and acidic residues" evidence="7">
    <location>
        <begin position="236"/>
        <end position="249"/>
    </location>
</feature>
<evidence type="ECO:0000256" key="7">
    <source>
        <dbReference type="SAM" id="MobiDB-lite"/>
    </source>
</evidence>
<evidence type="ECO:0000313" key="9">
    <source>
        <dbReference type="EMBL" id="EEF32481.1"/>
    </source>
</evidence>
<feature type="domain" description="WRKY" evidence="8">
    <location>
        <begin position="328"/>
        <end position="394"/>
    </location>
</feature>
<dbReference type="InterPro" id="IPR036576">
    <property type="entry name" value="WRKY_dom_sf"/>
</dbReference>
<name>B9SVA8_RICCO</name>
<organism evidence="9 10">
    <name type="scientific">Ricinus communis</name>
    <name type="common">Castor bean</name>
    <dbReference type="NCBI Taxonomy" id="3988"/>
    <lineage>
        <taxon>Eukaryota</taxon>
        <taxon>Viridiplantae</taxon>
        <taxon>Streptophyta</taxon>
        <taxon>Embryophyta</taxon>
        <taxon>Tracheophyta</taxon>
        <taxon>Spermatophyta</taxon>
        <taxon>Magnoliopsida</taxon>
        <taxon>eudicotyledons</taxon>
        <taxon>Gunneridae</taxon>
        <taxon>Pentapetalae</taxon>
        <taxon>rosids</taxon>
        <taxon>fabids</taxon>
        <taxon>Malpighiales</taxon>
        <taxon>Euphorbiaceae</taxon>
        <taxon>Acalyphoideae</taxon>
        <taxon>Acalypheae</taxon>
        <taxon>Ricinus</taxon>
    </lineage>
</organism>
<dbReference type="InterPro" id="IPR003657">
    <property type="entry name" value="WRKY_dom"/>
</dbReference>
<keyword evidence="10" id="KW-1185">Reference proteome</keyword>
<dbReference type="AlphaFoldDB" id="B9SVA8"/>
<feature type="region of interest" description="Disordered" evidence="7">
    <location>
        <begin position="540"/>
        <end position="559"/>
    </location>
</feature>
<dbReference type="GO" id="GO:0043565">
    <property type="term" value="F:sequence-specific DNA binding"/>
    <property type="evidence" value="ECO:0007669"/>
    <property type="project" value="InterPro"/>
</dbReference>
<dbReference type="SMART" id="SM00774">
    <property type="entry name" value="WRKY"/>
    <property type="match status" value="1"/>
</dbReference>
<evidence type="ECO:0000256" key="2">
    <source>
        <dbReference type="ARBA" id="ARBA00023015"/>
    </source>
</evidence>
<dbReference type="KEGG" id="rcu:8266254"/>
<keyword evidence="2" id="KW-0805">Transcription regulation</keyword>
<dbReference type="OrthoDB" id="2020995at2759"/>
<evidence type="ECO:0000256" key="1">
    <source>
        <dbReference type="ARBA" id="ARBA00004123"/>
    </source>
</evidence>
<dbReference type="Proteomes" id="UP000008311">
    <property type="component" value="Unassembled WGS sequence"/>
</dbReference>
<reference evidence="10" key="1">
    <citation type="journal article" date="2010" name="Nat. Biotechnol.">
        <title>Draft genome sequence of the oilseed species Ricinus communis.</title>
        <authorList>
            <person name="Chan A.P."/>
            <person name="Crabtree J."/>
            <person name="Zhao Q."/>
            <person name="Lorenzi H."/>
            <person name="Orvis J."/>
            <person name="Puiu D."/>
            <person name="Melake-Berhan A."/>
            <person name="Jones K.M."/>
            <person name="Redman J."/>
            <person name="Chen G."/>
            <person name="Cahoon E.B."/>
            <person name="Gedil M."/>
            <person name="Stanke M."/>
            <person name="Haas B.J."/>
            <person name="Wortman J.R."/>
            <person name="Fraser-Liggett C.M."/>
            <person name="Ravel J."/>
            <person name="Rabinowicz P.D."/>
        </authorList>
    </citation>
    <scope>NUCLEOTIDE SEQUENCE [LARGE SCALE GENOMIC DNA]</scope>
    <source>
        <strain evidence="10">cv. Hale</strain>
    </source>
</reference>
<feature type="region of interest" description="Disordered" evidence="7">
    <location>
        <begin position="236"/>
        <end position="255"/>
    </location>
</feature>
<dbReference type="Gene3D" id="2.20.25.80">
    <property type="entry name" value="WRKY domain"/>
    <property type="match status" value="1"/>
</dbReference>
<dbReference type="eggNOG" id="ENOG502QSY8">
    <property type="taxonomic scope" value="Eukaryota"/>
</dbReference>
<evidence type="ECO:0000313" key="10">
    <source>
        <dbReference type="Proteomes" id="UP000008311"/>
    </source>
</evidence>
<evidence type="ECO:0000256" key="6">
    <source>
        <dbReference type="SAM" id="Coils"/>
    </source>
</evidence>
<dbReference type="InterPro" id="IPR044810">
    <property type="entry name" value="WRKY_plant"/>
</dbReference>
<protein>
    <submittedName>
        <fullName evidence="9">WRKY transcription factor, putative</fullName>
    </submittedName>
</protein>
<accession>B9SVA8</accession>
<dbReference type="GO" id="GO:0003700">
    <property type="term" value="F:DNA-binding transcription factor activity"/>
    <property type="evidence" value="ECO:0007669"/>
    <property type="project" value="InterPro"/>
</dbReference>
<dbReference type="PANTHER" id="PTHR31429">
    <property type="entry name" value="WRKY TRANSCRIPTION FACTOR 36-RELATED"/>
    <property type="match status" value="1"/>
</dbReference>
<dbReference type="Pfam" id="PF03106">
    <property type="entry name" value="WRKY"/>
    <property type="match status" value="1"/>
</dbReference>